<accession>A0AAV8WQT8</accession>
<name>A0AAV8WQT8_9CUCU</name>
<dbReference type="EMBL" id="JANEYF010005246">
    <property type="protein sequence ID" value="KAJ8928819.1"/>
    <property type="molecule type" value="Genomic_DNA"/>
</dbReference>
<dbReference type="Proteomes" id="UP001162156">
    <property type="component" value="Unassembled WGS sequence"/>
</dbReference>
<protein>
    <submittedName>
        <fullName evidence="1">Uncharacterized protein</fullName>
    </submittedName>
</protein>
<organism evidence="1 2">
    <name type="scientific">Rhamnusium bicolor</name>
    <dbReference type="NCBI Taxonomy" id="1586634"/>
    <lineage>
        <taxon>Eukaryota</taxon>
        <taxon>Metazoa</taxon>
        <taxon>Ecdysozoa</taxon>
        <taxon>Arthropoda</taxon>
        <taxon>Hexapoda</taxon>
        <taxon>Insecta</taxon>
        <taxon>Pterygota</taxon>
        <taxon>Neoptera</taxon>
        <taxon>Endopterygota</taxon>
        <taxon>Coleoptera</taxon>
        <taxon>Polyphaga</taxon>
        <taxon>Cucujiformia</taxon>
        <taxon>Chrysomeloidea</taxon>
        <taxon>Cerambycidae</taxon>
        <taxon>Lepturinae</taxon>
        <taxon>Rhagiini</taxon>
        <taxon>Rhamnusium</taxon>
    </lineage>
</organism>
<dbReference type="AlphaFoldDB" id="A0AAV8WQT8"/>
<evidence type="ECO:0000313" key="2">
    <source>
        <dbReference type="Proteomes" id="UP001162156"/>
    </source>
</evidence>
<sequence>MIPKFLPYKYIYDYRLNYYDDIIEVLASRRRGLRRNIPPAQTWAERLCRSRSDPVYKVENFNRYLEDVKLVTRSQISGTFL</sequence>
<gene>
    <name evidence="1" type="ORF">NQ314_018564</name>
</gene>
<comment type="caution">
    <text evidence="1">The sequence shown here is derived from an EMBL/GenBank/DDBJ whole genome shotgun (WGS) entry which is preliminary data.</text>
</comment>
<proteinExistence type="predicted"/>
<reference evidence="1" key="1">
    <citation type="journal article" date="2023" name="Insect Mol. Biol.">
        <title>Genome sequencing provides insights into the evolution of gene families encoding plant cell wall-degrading enzymes in longhorned beetles.</title>
        <authorList>
            <person name="Shin N.R."/>
            <person name="Okamura Y."/>
            <person name="Kirsch R."/>
            <person name="Pauchet Y."/>
        </authorList>
    </citation>
    <scope>NUCLEOTIDE SEQUENCE</scope>
    <source>
        <strain evidence="1">RBIC_L_NR</strain>
    </source>
</reference>
<keyword evidence="2" id="KW-1185">Reference proteome</keyword>
<evidence type="ECO:0000313" key="1">
    <source>
        <dbReference type="EMBL" id="KAJ8928819.1"/>
    </source>
</evidence>